<dbReference type="InterPro" id="IPR050680">
    <property type="entry name" value="YpeA/RimI_acetyltransf"/>
</dbReference>
<dbReference type="AlphaFoldDB" id="F4LMF9"/>
<dbReference type="GO" id="GO:0016747">
    <property type="term" value="F:acyltransferase activity, transferring groups other than amino-acyl groups"/>
    <property type="evidence" value="ECO:0007669"/>
    <property type="project" value="InterPro"/>
</dbReference>
<evidence type="ECO:0000256" key="2">
    <source>
        <dbReference type="ARBA" id="ARBA00023315"/>
    </source>
</evidence>
<evidence type="ECO:0000256" key="1">
    <source>
        <dbReference type="ARBA" id="ARBA00022679"/>
    </source>
</evidence>
<dbReference type="HOGENOM" id="CLU_013985_13_2_12"/>
<dbReference type="Proteomes" id="UP000006546">
    <property type="component" value="Chromosome"/>
</dbReference>
<dbReference type="SUPFAM" id="SSF55729">
    <property type="entry name" value="Acyl-CoA N-acyltransferases (Nat)"/>
    <property type="match status" value="1"/>
</dbReference>
<evidence type="ECO:0000313" key="4">
    <source>
        <dbReference type="EMBL" id="AEE15721.1"/>
    </source>
</evidence>
<dbReference type="InterPro" id="IPR016181">
    <property type="entry name" value="Acyl_CoA_acyltransferase"/>
</dbReference>
<gene>
    <name evidence="4" type="ordered locus">Trebr_0272</name>
</gene>
<dbReference type="Pfam" id="PF00583">
    <property type="entry name" value="Acetyltransf_1"/>
    <property type="match status" value="1"/>
</dbReference>
<feature type="domain" description="N-acetyltransferase" evidence="3">
    <location>
        <begin position="17"/>
        <end position="173"/>
    </location>
</feature>
<sequence length="176" mass="20123">MTALPIELIPTADRDFTEIEALYRAAIRHMQETGIDMWDYRRYPSADILRNDIRRRQLFTARHAPSGRIAVCVVLNGECDAQYDTAQWRFPATNPLIVHRLCVHPDFQRYGYGSAVMKHVLNQAETGGYESVRLDAFSRNRPSLAMYEKLGFRKAGEAHGVKGTFYLLEKDCTHSG</sequence>
<proteinExistence type="predicted"/>
<dbReference type="KEGG" id="tbe:Trebr_0272"/>
<dbReference type="PANTHER" id="PTHR43420">
    <property type="entry name" value="ACETYLTRANSFERASE"/>
    <property type="match status" value="1"/>
</dbReference>
<name>F4LMF9_TREBD</name>
<reference evidence="5" key="1">
    <citation type="submission" date="2011-04" db="EMBL/GenBank/DDBJ databases">
        <title>The complete genome of Treponema brennaborense DSM 12168.</title>
        <authorList>
            <person name="Lucas S."/>
            <person name="Han J."/>
            <person name="Lapidus A."/>
            <person name="Bruce D."/>
            <person name="Goodwin L."/>
            <person name="Pitluck S."/>
            <person name="Peters L."/>
            <person name="Kyrpides N."/>
            <person name="Mavromatis K."/>
            <person name="Ivanova N."/>
            <person name="Mikhailova N."/>
            <person name="Pagani I."/>
            <person name="Teshima H."/>
            <person name="Detter J.C."/>
            <person name="Tapia R."/>
            <person name="Han C."/>
            <person name="Land M."/>
            <person name="Hauser L."/>
            <person name="Markowitz V."/>
            <person name="Cheng J.-F."/>
            <person name="Hugenholtz P."/>
            <person name="Woyke T."/>
            <person name="Wu D."/>
            <person name="Gronow S."/>
            <person name="Wellnitz S."/>
            <person name="Brambilla E."/>
            <person name="Klenk H.-P."/>
            <person name="Eisen J.A."/>
        </authorList>
    </citation>
    <scope>NUCLEOTIDE SEQUENCE [LARGE SCALE GENOMIC DNA]</scope>
    <source>
        <strain evidence="5">DSM 12168 / CIP 105900 / DD5/3</strain>
    </source>
</reference>
<dbReference type="STRING" id="906968.Trebr_0272"/>
<keyword evidence="5" id="KW-1185">Reference proteome</keyword>
<dbReference type="CDD" id="cd04301">
    <property type="entry name" value="NAT_SF"/>
    <property type="match status" value="1"/>
</dbReference>
<dbReference type="PROSITE" id="PS51186">
    <property type="entry name" value="GNAT"/>
    <property type="match status" value="1"/>
</dbReference>
<organism evidence="4 5">
    <name type="scientific">Treponema brennaborense (strain DSM 12168 / CIP 105900 / DD5/3)</name>
    <dbReference type="NCBI Taxonomy" id="906968"/>
    <lineage>
        <taxon>Bacteria</taxon>
        <taxon>Pseudomonadati</taxon>
        <taxon>Spirochaetota</taxon>
        <taxon>Spirochaetia</taxon>
        <taxon>Spirochaetales</taxon>
        <taxon>Treponemataceae</taxon>
        <taxon>Treponema</taxon>
    </lineage>
</organism>
<evidence type="ECO:0000259" key="3">
    <source>
        <dbReference type="PROSITE" id="PS51186"/>
    </source>
</evidence>
<dbReference type="Gene3D" id="3.40.630.30">
    <property type="match status" value="1"/>
</dbReference>
<protein>
    <submittedName>
        <fullName evidence="4">GCN5-related N-acetyltransferase</fullName>
    </submittedName>
</protein>
<keyword evidence="1" id="KW-0808">Transferase</keyword>
<evidence type="ECO:0000313" key="5">
    <source>
        <dbReference type="Proteomes" id="UP000006546"/>
    </source>
</evidence>
<accession>F4LMF9</accession>
<dbReference type="OrthoDB" id="9796381at2"/>
<dbReference type="InterPro" id="IPR000182">
    <property type="entry name" value="GNAT_dom"/>
</dbReference>
<dbReference type="EMBL" id="CP002696">
    <property type="protein sequence ID" value="AEE15721.1"/>
    <property type="molecule type" value="Genomic_DNA"/>
</dbReference>
<dbReference type="eggNOG" id="COG0456">
    <property type="taxonomic scope" value="Bacteria"/>
</dbReference>
<dbReference type="RefSeq" id="WP_013757440.1">
    <property type="nucleotide sequence ID" value="NC_015500.1"/>
</dbReference>
<keyword evidence="2" id="KW-0012">Acyltransferase</keyword>